<dbReference type="Gene3D" id="3.20.20.220">
    <property type="match status" value="1"/>
</dbReference>
<protein>
    <submittedName>
        <fullName evidence="10">Methylenetetrahydrofolate reductase [NAD(P)H]</fullName>
        <ecNumber evidence="10">1.5.1.20</ecNumber>
    </submittedName>
</protein>
<comment type="similarity">
    <text evidence="3">Belongs to the methylenetetrahydrofolate reductase family.</text>
</comment>
<reference evidence="10" key="1">
    <citation type="submission" date="2023-03" db="EMBL/GenBank/DDBJ databases">
        <title>Mating type loci evolution in Malassezia.</title>
        <authorList>
            <person name="Coelho M.A."/>
        </authorList>
    </citation>
    <scope>NUCLEOTIDE SEQUENCE</scope>
    <source>
        <strain evidence="10">CBS 12830</strain>
    </source>
</reference>
<keyword evidence="11" id="KW-1185">Reference proteome</keyword>
<evidence type="ECO:0000313" key="10">
    <source>
        <dbReference type="EMBL" id="WFD23569.1"/>
    </source>
</evidence>
<dbReference type="InterPro" id="IPR029041">
    <property type="entry name" value="FAD-linked_oxidoreductase-like"/>
</dbReference>
<dbReference type="Pfam" id="PF21895">
    <property type="entry name" value="MTHFR_C"/>
    <property type="match status" value="1"/>
</dbReference>
<dbReference type="NCBIfam" id="TIGR00677">
    <property type="entry name" value="fadh2_euk"/>
    <property type="match status" value="1"/>
</dbReference>
<evidence type="ECO:0000256" key="8">
    <source>
        <dbReference type="RuleBase" id="RU004254"/>
    </source>
</evidence>
<dbReference type="Proteomes" id="UP001214415">
    <property type="component" value="Chromosome 4"/>
</dbReference>
<dbReference type="GO" id="GO:0035999">
    <property type="term" value="P:tetrahydrofolate interconversion"/>
    <property type="evidence" value="ECO:0007669"/>
    <property type="project" value="TreeGrafter"/>
</dbReference>
<evidence type="ECO:0000256" key="7">
    <source>
        <dbReference type="ARBA" id="ARBA00023002"/>
    </source>
</evidence>
<dbReference type="AlphaFoldDB" id="A0AAF0EE54"/>
<dbReference type="InterPro" id="IPR053806">
    <property type="entry name" value="MTHFR_C"/>
</dbReference>
<evidence type="ECO:0000256" key="5">
    <source>
        <dbReference type="ARBA" id="ARBA00022827"/>
    </source>
</evidence>
<evidence type="ECO:0000256" key="4">
    <source>
        <dbReference type="ARBA" id="ARBA00022630"/>
    </source>
</evidence>
<evidence type="ECO:0000259" key="9">
    <source>
        <dbReference type="Pfam" id="PF21895"/>
    </source>
</evidence>
<dbReference type="Pfam" id="PF02219">
    <property type="entry name" value="MTHFR"/>
    <property type="match status" value="1"/>
</dbReference>
<dbReference type="EC" id="1.5.1.20" evidence="10"/>
<dbReference type="GO" id="GO:0005829">
    <property type="term" value="C:cytosol"/>
    <property type="evidence" value="ECO:0007669"/>
    <property type="project" value="TreeGrafter"/>
</dbReference>
<dbReference type="InterPro" id="IPR003171">
    <property type="entry name" value="Mehydrof_redctse-like"/>
</dbReference>
<feature type="domain" description="MTHFR SAM-binding regulatory" evidence="9">
    <location>
        <begin position="345"/>
        <end position="600"/>
    </location>
</feature>
<evidence type="ECO:0000313" key="11">
    <source>
        <dbReference type="Proteomes" id="UP001214415"/>
    </source>
</evidence>
<dbReference type="InterPro" id="IPR004621">
    <property type="entry name" value="Fadh2_euk"/>
</dbReference>
<dbReference type="PANTHER" id="PTHR45754">
    <property type="entry name" value="METHYLENETETRAHYDROFOLATE REDUCTASE"/>
    <property type="match status" value="1"/>
</dbReference>
<gene>
    <name evidence="10" type="primary">MET12</name>
    <name evidence="10" type="ORF">MEQU1_002262</name>
</gene>
<keyword evidence="5" id="KW-0274">FAD</keyword>
<organism evidence="10 11">
    <name type="scientific">Malassezia equina</name>
    <dbReference type="NCBI Taxonomy" id="1381935"/>
    <lineage>
        <taxon>Eukaryota</taxon>
        <taxon>Fungi</taxon>
        <taxon>Dikarya</taxon>
        <taxon>Basidiomycota</taxon>
        <taxon>Ustilaginomycotina</taxon>
        <taxon>Malasseziomycetes</taxon>
        <taxon>Malasseziales</taxon>
        <taxon>Malasseziaceae</taxon>
        <taxon>Malassezia</taxon>
    </lineage>
</organism>
<dbReference type="CDD" id="cd00537">
    <property type="entry name" value="MTHFR"/>
    <property type="match status" value="1"/>
</dbReference>
<name>A0AAF0EE54_9BASI</name>
<dbReference type="GO" id="GO:0009086">
    <property type="term" value="P:methionine biosynthetic process"/>
    <property type="evidence" value="ECO:0007669"/>
    <property type="project" value="TreeGrafter"/>
</dbReference>
<dbReference type="PANTHER" id="PTHR45754:SF1">
    <property type="entry name" value="METHYLENETETRAHYDROFOLATE REDUCTASE 1"/>
    <property type="match status" value="1"/>
</dbReference>
<dbReference type="SUPFAM" id="SSF51730">
    <property type="entry name" value="FAD-linked oxidoreductase"/>
    <property type="match status" value="1"/>
</dbReference>
<keyword evidence="7 10" id="KW-0560">Oxidoreductase</keyword>
<evidence type="ECO:0000256" key="3">
    <source>
        <dbReference type="ARBA" id="ARBA00006743"/>
    </source>
</evidence>
<dbReference type="GO" id="GO:0071949">
    <property type="term" value="F:FAD binding"/>
    <property type="evidence" value="ECO:0007669"/>
    <property type="project" value="TreeGrafter"/>
</dbReference>
<dbReference type="EMBL" id="CP119903">
    <property type="protein sequence ID" value="WFD23569.1"/>
    <property type="molecule type" value="Genomic_DNA"/>
</dbReference>
<accession>A0AAF0EE54</accession>
<keyword evidence="4" id="KW-0285">Flavoprotein</keyword>
<evidence type="ECO:0000256" key="1">
    <source>
        <dbReference type="ARBA" id="ARBA00001974"/>
    </source>
</evidence>
<dbReference type="GO" id="GO:0004489">
    <property type="term" value="F:methylenetetrahydrofolate reductase [NAD(P)H] activity"/>
    <property type="evidence" value="ECO:0007669"/>
    <property type="project" value="UniProtKB-EC"/>
</dbReference>
<sequence length="604" mass="67950">MSPDVLSIARTIRMMPVVREPPSIDEKIRQAPKDAHLWSLEFFPPKTVLGQANLYERIERMTRSLQPSWVHVTWGTGGSTRDSSLELAARVQNGVFDPEEDVSSVTSPRDGACDVCLHLTCTNVDPVYLDEALDSAKRYGICNILALRGDAPRGEEYWVATDKRFQHAIDLIRYIRARHGDYFCIGMAGFPEGLSRGTEADHQRELAFLKEKQDAGAQFIVTQLFYDVDGFVRWYHACRQAGITIPVIPGVMPIQNYSSFLRMVNLCGATVPQHVLDLLEPIRMDDAKVKDTGIQLSMELIRTVRAHTDIQTFHIYTLNLEKSATNVIKGIANVPSPIPDLPGAETWDEFPNGRYTDARSPAFGEMDGYGASLKLPPSQAVQLWGTPVDEEDIARMFTRYVSGQLSCVPWCDIPVWDETTQLLPMLLRLNMPKAEGGKSWWTVGSQPAVDGCESSDPVFGFGPEGGYIFQKAFVELFLTQEDKEALVAAIRASARPVTYFAGTCDPSSMETNVQRQGLNTVTWGVFPGKEVAQSTIIEEASFRAWRDEAFAIWREWELLFPPRSATRSLLRRIHDHRWLVTVVHHDYKDPDALWNLLDQVQTAR</sequence>
<keyword evidence="6" id="KW-0521">NADP</keyword>
<evidence type="ECO:0000256" key="6">
    <source>
        <dbReference type="ARBA" id="ARBA00022857"/>
    </source>
</evidence>
<dbReference type="FunFam" id="3.20.20.220:FF:000002">
    <property type="entry name" value="Methylenetetrahydrofolate reductase"/>
    <property type="match status" value="1"/>
</dbReference>
<proteinExistence type="inferred from homology"/>
<evidence type="ECO:0000256" key="2">
    <source>
        <dbReference type="ARBA" id="ARBA00004777"/>
    </source>
</evidence>
<comment type="cofactor">
    <cofactor evidence="1">
        <name>FAD</name>
        <dbReference type="ChEBI" id="CHEBI:57692"/>
    </cofactor>
</comment>
<comment type="pathway">
    <text evidence="2 8">One-carbon metabolism; tetrahydrofolate interconversion.</text>
</comment>